<keyword evidence="2" id="KW-0732">Signal</keyword>
<evidence type="ECO:0000256" key="2">
    <source>
        <dbReference type="SAM" id="SignalP"/>
    </source>
</evidence>
<evidence type="ECO:0000256" key="1">
    <source>
        <dbReference type="SAM" id="Phobius"/>
    </source>
</evidence>
<keyword evidence="1" id="KW-0812">Transmembrane</keyword>
<protein>
    <recommendedName>
        <fullName evidence="4">Secreted protein</fullName>
    </recommendedName>
</protein>
<evidence type="ECO:0000313" key="3">
    <source>
        <dbReference type="EMBL" id="JAR89105.1"/>
    </source>
</evidence>
<feature type="signal peptide" evidence="2">
    <location>
        <begin position="1"/>
        <end position="35"/>
    </location>
</feature>
<name>A0A147BFP7_IXORI</name>
<dbReference type="AlphaFoldDB" id="A0A147BFP7"/>
<reference evidence="3" key="1">
    <citation type="journal article" date="2018" name="PLoS Negl. Trop. Dis.">
        <title>Sialome diversity of ticks revealed by RNAseq of single tick salivary glands.</title>
        <authorList>
            <person name="Perner J."/>
            <person name="Kropackova S."/>
            <person name="Kopacek P."/>
            <person name="Ribeiro J.M."/>
        </authorList>
    </citation>
    <scope>NUCLEOTIDE SEQUENCE</scope>
    <source>
        <strain evidence="3">Siblings of single egg batch collected in Ceske Budejovice</strain>
        <tissue evidence="3">Salivary glands</tissue>
    </source>
</reference>
<keyword evidence="1" id="KW-0472">Membrane</keyword>
<keyword evidence="1" id="KW-1133">Transmembrane helix</keyword>
<feature type="transmembrane region" description="Helical" evidence="1">
    <location>
        <begin position="117"/>
        <end position="140"/>
    </location>
</feature>
<feature type="chain" id="PRO_5007542250" description="Secreted protein" evidence="2">
    <location>
        <begin position="36"/>
        <end position="212"/>
    </location>
</feature>
<proteinExistence type="predicted"/>
<accession>A0A147BFP7</accession>
<organism evidence="3">
    <name type="scientific">Ixodes ricinus</name>
    <name type="common">Common tick</name>
    <name type="synonym">Acarus ricinus</name>
    <dbReference type="NCBI Taxonomy" id="34613"/>
    <lineage>
        <taxon>Eukaryota</taxon>
        <taxon>Metazoa</taxon>
        <taxon>Ecdysozoa</taxon>
        <taxon>Arthropoda</taxon>
        <taxon>Chelicerata</taxon>
        <taxon>Arachnida</taxon>
        <taxon>Acari</taxon>
        <taxon>Parasitiformes</taxon>
        <taxon>Ixodida</taxon>
        <taxon>Ixodoidea</taxon>
        <taxon>Ixodidae</taxon>
        <taxon>Ixodinae</taxon>
        <taxon>Ixodes</taxon>
    </lineage>
</organism>
<sequence length="212" mass="22516">MMPTMLQERRMLSNVFRLLWLVAAALACNAQVSWACRHCGTLRSLGPPPASIADMPPPPLPPLNPLLALVVRGDVNRTWDGSLCERVLRGAAPRGASPLGPSEWWLHPSTVVDGDRAWPLAVVMVAGSATILGLVLLLVLSRNKRWQPVRSPPGHPGLPSALLPTKGILVGAEVPTTGSYDNSGFAEGGHGASLLRQLQPPPLAGYRPLAHA</sequence>
<evidence type="ECO:0008006" key="4">
    <source>
        <dbReference type="Google" id="ProtNLM"/>
    </source>
</evidence>
<dbReference type="EMBL" id="GEGO01006299">
    <property type="protein sequence ID" value="JAR89105.1"/>
    <property type="molecule type" value="Transcribed_RNA"/>
</dbReference>